<accession>A0A060DLX6</accession>
<reference evidence="1 2" key="1">
    <citation type="journal article" date="2014" name="Genome Announc.">
        <title>Complete Genome Sequence of the Model Rhizosphere Strain Azospirillum brasilense Az39, Successfully Applied in Agriculture.</title>
        <authorList>
            <person name="Rivera D."/>
            <person name="Revale S."/>
            <person name="Molina R."/>
            <person name="Gualpa J."/>
            <person name="Puente M."/>
            <person name="Maroniche G."/>
            <person name="Paris G."/>
            <person name="Baker D."/>
            <person name="Clavijo B."/>
            <person name="McLay K."/>
            <person name="Spaepen S."/>
            <person name="Perticari A."/>
            <person name="Vazquez M."/>
            <person name="Wisniewski-Dye F."/>
            <person name="Watkins C."/>
            <person name="Martinez-Abarca F."/>
            <person name="Vanderleyden J."/>
            <person name="Cassan F."/>
        </authorList>
    </citation>
    <scope>NUCLEOTIDE SEQUENCE [LARGE SCALE GENOMIC DNA]</scope>
    <source>
        <strain evidence="1 2">Az39</strain>
    </source>
</reference>
<dbReference type="AlphaFoldDB" id="A0A060DLX6"/>
<gene>
    <name evidence="1" type="ORF">ABAZ39_07395</name>
</gene>
<dbReference type="EMBL" id="CP007793">
    <property type="protein sequence ID" value="AIB11824.1"/>
    <property type="molecule type" value="Genomic_DNA"/>
</dbReference>
<protein>
    <recommendedName>
        <fullName evidence="3">DUF3299 domain-containing protein</fullName>
    </recommendedName>
</protein>
<organism evidence="1 2">
    <name type="scientific">Azospirillum argentinense</name>
    <dbReference type="NCBI Taxonomy" id="2970906"/>
    <lineage>
        <taxon>Bacteria</taxon>
        <taxon>Pseudomonadati</taxon>
        <taxon>Pseudomonadota</taxon>
        <taxon>Alphaproteobacteria</taxon>
        <taxon>Rhodospirillales</taxon>
        <taxon>Azospirillaceae</taxon>
        <taxon>Azospirillum</taxon>
    </lineage>
</organism>
<evidence type="ECO:0000313" key="2">
    <source>
        <dbReference type="Proteomes" id="UP000027186"/>
    </source>
</evidence>
<dbReference type="KEGG" id="abq:ABAZ39_07395"/>
<name>A0A060DLX6_9PROT</name>
<dbReference type="Gene3D" id="2.40.50.870">
    <property type="entry name" value="Protein of unknown function (DUF3299)"/>
    <property type="match status" value="1"/>
</dbReference>
<evidence type="ECO:0008006" key="3">
    <source>
        <dbReference type="Google" id="ProtNLM"/>
    </source>
</evidence>
<evidence type="ECO:0000313" key="1">
    <source>
        <dbReference type="EMBL" id="AIB11824.1"/>
    </source>
</evidence>
<proteinExistence type="predicted"/>
<sequence>MNGRTNGRNGQIEGEEAMTSRRQVLLPLALAPVAGWAIWATNASEPTHPAGPFHLPLDDTTALWRDLVQVRMEGPAANPVFPTRVKALEGKLVTVRGFMVPLSDAPAHNRFILAANPISCPACHRPSPSTMLHVHSQIPVRESQAPVLITGTLRLNPLEGLFYRLDRAELRYA</sequence>
<dbReference type="Proteomes" id="UP000027186">
    <property type="component" value="Chromosome"/>
</dbReference>